<reference evidence="2" key="1">
    <citation type="submission" date="2022-11" db="EMBL/GenBank/DDBJ databases">
        <title>WGS of Natronobacillus azotifigens 24KS-1, an anaerobic diazotrophic haloalkaliphile from soda-rich habitats.</title>
        <authorList>
            <person name="Sorokin D.Y."/>
            <person name="Merkel A.Y."/>
        </authorList>
    </citation>
    <scope>NUCLEOTIDE SEQUENCE</scope>
    <source>
        <strain evidence="2">24KS-1</strain>
    </source>
</reference>
<evidence type="ECO:0000313" key="2">
    <source>
        <dbReference type="EMBL" id="MCZ0701713.1"/>
    </source>
</evidence>
<protein>
    <submittedName>
        <fullName evidence="2">Uncharacterized protein</fullName>
    </submittedName>
</protein>
<feature type="transmembrane region" description="Helical" evidence="1">
    <location>
        <begin position="32"/>
        <end position="50"/>
    </location>
</feature>
<sequence length="57" mass="6380">MMNIAILIAGLTFIFTACTSLIMYFKGYGKRYAIIGAITFLLIYLIFGIWNNASHAL</sequence>
<evidence type="ECO:0000313" key="3">
    <source>
        <dbReference type="Proteomes" id="UP001084197"/>
    </source>
</evidence>
<dbReference type="AlphaFoldDB" id="A0A9J6R8V2"/>
<gene>
    <name evidence="2" type="ORF">OWO01_00625</name>
</gene>
<feature type="transmembrane region" description="Helical" evidence="1">
    <location>
        <begin position="6"/>
        <end position="25"/>
    </location>
</feature>
<accession>A0A9J6R8V2</accession>
<dbReference type="RefSeq" id="WP_268778477.1">
    <property type="nucleotide sequence ID" value="NZ_JAPRAT010000001.1"/>
</dbReference>
<keyword evidence="1" id="KW-0472">Membrane</keyword>
<dbReference type="EMBL" id="JAPRAT010000001">
    <property type="protein sequence ID" value="MCZ0701713.1"/>
    <property type="molecule type" value="Genomic_DNA"/>
</dbReference>
<keyword evidence="1" id="KW-0812">Transmembrane</keyword>
<comment type="caution">
    <text evidence="2">The sequence shown here is derived from an EMBL/GenBank/DDBJ whole genome shotgun (WGS) entry which is preliminary data.</text>
</comment>
<organism evidence="2 3">
    <name type="scientific">Natronobacillus azotifigens</name>
    <dbReference type="NCBI Taxonomy" id="472978"/>
    <lineage>
        <taxon>Bacteria</taxon>
        <taxon>Bacillati</taxon>
        <taxon>Bacillota</taxon>
        <taxon>Bacilli</taxon>
        <taxon>Bacillales</taxon>
        <taxon>Bacillaceae</taxon>
        <taxon>Natronobacillus</taxon>
    </lineage>
</organism>
<proteinExistence type="predicted"/>
<keyword evidence="3" id="KW-1185">Reference proteome</keyword>
<dbReference type="Proteomes" id="UP001084197">
    <property type="component" value="Unassembled WGS sequence"/>
</dbReference>
<keyword evidence="1" id="KW-1133">Transmembrane helix</keyword>
<evidence type="ECO:0000256" key="1">
    <source>
        <dbReference type="SAM" id="Phobius"/>
    </source>
</evidence>
<name>A0A9J6R8V2_9BACI</name>